<dbReference type="NCBIfam" id="TIGR01985">
    <property type="entry name" value="phasin_2"/>
    <property type="match status" value="1"/>
</dbReference>
<sequence>MVTAKNKSETELAFENLSKLEVPASVRDFAEKGAAQAKETYTKIKAATDEASNAFETTYSTATKGVSTLGLKVLENARSNTNATFDHAIALFGVKTFSDAIELQTAFVRKQAESFSAQAKEFGELAQKVANETAAPVKAQVEKTFKSVA</sequence>
<feature type="domain" description="Phasin" evidence="1">
    <location>
        <begin position="43"/>
        <end position="141"/>
    </location>
</feature>
<protein>
    <submittedName>
        <fullName evidence="2">Phasin</fullName>
    </submittedName>
</protein>
<proteinExistence type="predicted"/>
<evidence type="ECO:0000259" key="1">
    <source>
        <dbReference type="Pfam" id="PF09361"/>
    </source>
</evidence>
<comment type="caution">
    <text evidence="2">The sequence shown here is derived from an EMBL/GenBank/DDBJ whole genome shotgun (WGS) entry which is preliminary data.</text>
</comment>
<evidence type="ECO:0000313" key="2">
    <source>
        <dbReference type="EMBL" id="GLS17090.1"/>
    </source>
</evidence>
<dbReference type="InterPro" id="IPR010234">
    <property type="entry name" value="Phasin_subfam-2"/>
</dbReference>
<dbReference type="Proteomes" id="UP001156882">
    <property type="component" value="Unassembled WGS sequence"/>
</dbReference>
<dbReference type="InterPro" id="IPR018968">
    <property type="entry name" value="Phasin"/>
</dbReference>
<reference evidence="3" key="1">
    <citation type="journal article" date="2019" name="Int. J. Syst. Evol. Microbiol.">
        <title>The Global Catalogue of Microorganisms (GCM) 10K type strain sequencing project: providing services to taxonomists for standard genome sequencing and annotation.</title>
        <authorList>
            <consortium name="The Broad Institute Genomics Platform"/>
            <consortium name="The Broad Institute Genome Sequencing Center for Infectious Disease"/>
            <person name="Wu L."/>
            <person name="Ma J."/>
        </authorList>
    </citation>
    <scope>NUCLEOTIDE SEQUENCE [LARGE SCALE GENOMIC DNA]</scope>
    <source>
        <strain evidence="3">NBRC 101365</strain>
    </source>
</reference>
<evidence type="ECO:0000313" key="3">
    <source>
        <dbReference type="Proteomes" id="UP001156882"/>
    </source>
</evidence>
<dbReference type="Pfam" id="PF09361">
    <property type="entry name" value="Phasin_2"/>
    <property type="match status" value="1"/>
</dbReference>
<gene>
    <name evidence="2" type="ORF">GCM10007874_01050</name>
</gene>
<name>A0ABQ6CAD1_9HYPH</name>
<keyword evidence="3" id="KW-1185">Reference proteome</keyword>
<accession>A0ABQ6CAD1</accession>
<dbReference type="EMBL" id="BSPC01000004">
    <property type="protein sequence ID" value="GLS17090.1"/>
    <property type="molecule type" value="Genomic_DNA"/>
</dbReference>
<organism evidence="2 3">
    <name type="scientific">Labrys miyagiensis</name>
    <dbReference type="NCBI Taxonomy" id="346912"/>
    <lineage>
        <taxon>Bacteria</taxon>
        <taxon>Pseudomonadati</taxon>
        <taxon>Pseudomonadota</taxon>
        <taxon>Alphaproteobacteria</taxon>
        <taxon>Hyphomicrobiales</taxon>
        <taxon>Xanthobacteraceae</taxon>
        <taxon>Labrys</taxon>
    </lineage>
</organism>
<dbReference type="RefSeq" id="WP_284309922.1">
    <property type="nucleotide sequence ID" value="NZ_BSPC01000004.1"/>
</dbReference>